<evidence type="ECO:0000259" key="1">
    <source>
        <dbReference type="Pfam" id="PF00079"/>
    </source>
</evidence>
<dbReference type="InterPro" id="IPR042178">
    <property type="entry name" value="Serpin_sf_1"/>
</dbReference>
<evidence type="ECO:0000313" key="3">
    <source>
        <dbReference type="Proteomes" id="UP000031668"/>
    </source>
</evidence>
<dbReference type="AlphaFoldDB" id="A0A0C2JW21"/>
<feature type="domain" description="Serpin" evidence="1">
    <location>
        <begin position="4"/>
        <end position="101"/>
    </location>
</feature>
<reference evidence="2 3" key="1">
    <citation type="journal article" date="2014" name="Genome Biol. Evol.">
        <title>The genome of the myxosporean Thelohanellus kitauei shows adaptations to nutrient acquisition within its fish host.</title>
        <authorList>
            <person name="Yang Y."/>
            <person name="Xiong J."/>
            <person name="Zhou Z."/>
            <person name="Huo F."/>
            <person name="Miao W."/>
            <person name="Ran C."/>
            <person name="Liu Y."/>
            <person name="Zhang J."/>
            <person name="Feng J."/>
            <person name="Wang M."/>
            <person name="Wang M."/>
            <person name="Wang L."/>
            <person name="Yao B."/>
        </authorList>
    </citation>
    <scope>NUCLEOTIDE SEQUENCE [LARGE SCALE GENOMIC DNA]</scope>
    <source>
        <strain evidence="2">Wuqing</strain>
    </source>
</reference>
<name>A0A0C2JW21_THEKT</name>
<dbReference type="InterPro" id="IPR036186">
    <property type="entry name" value="Serpin_sf"/>
</dbReference>
<dbReference type="InterPro" id="IPR042185">
    <property type="entry name" value="Serpin_sf_2"/>
</dbReference>
<proteinExistence type="predicted"/>
<keyword evidence="3" id="KW-1185">Reference proteome</keyword>
<dbReference type="Gene3D" id="2.30.39.10">
    <property type="entry name" value="Alpha-1-antitrypsin, domain 1"/>
    <property type="match status" value="1"/>
</dbReference>
<dbReference type="SUPFAM" id="SSF56574">
    <property type="entry name" value="Serpins"/>
    <property type="match status" value="1"/>
</dbReference>
<evidence type="ECO:0000313" key="2">
    <source>
        <dbReference type="EMBL" id="KII73628.1"/>
    </source>
</evidence>
<sequence length="103" mass="11854">MINKIHLRPFLEYYLQGALFSDHGADFTKVIIGGGYINDYIQVYGIKVDETGSNVPPLHYEPVSRRMSSTSQPFLVSRPFIFYLYNSNNNLVLHFAIVTDPFY</sequence>
<organism evidence="2 3">
    <name type="scientific">Thelohanellus kitauei</name>
    <name type="common">Myxosporean</name>
    <dbReference type="NCBI Taxonomy" id="669202"/>
    <lineage>
        <taxon>Eukaryota</taxon>
        <taxon>Metazoa</taxon>
        <taxon>Cnidaria</taxon>
        <taxon>Myxozoa</taxon>
        <taxon>Myxosporea</taxon>
        <taxon>Bivalvulida</taxon>
        <taxon>Platysporina</taxon>
        <taxon>Myxobolidae</taxon>
        <taxon>Thelohanellus</taxon>
    </lineage>
</organism>
<dbReference type="Proteomes" id="UP000031668">
    <property type="component" value="Unassembled WGS sequence"/>
</dbReference>
<dbReference type="EMBL" id="JWZT01000743">
    <property type="protein sequence ID" value="KII73628.1"/>
    <property type="molecule type" value="Genomic_DNA"/>
</dbReference>
<protein>
    <recommendedName>
        <fullName evidence="1">Serpin domain-containing protein</fullName>
    </recommendedName>
</protein>
<dbReference type="Gene3D" id="3.30.497.10">
    <property type="entry name" value="Antithrombin, subunit I, domain 2"/>
    <property type="match status" value="1"/>
</dbReference>
<dbReference type="OrthoDB" id="10063692at2759"/>
<gene>
    <name evidence="2" type="ORF">RF11_08244</name>
</gene>
<accession>A0A0C2JW21</accession>
<dbReference type="Pfam" id="PF00079">
    <property type="entry name" value="Serpin"/>
    <property type="match status" value="1"/>
</dbReference>
<comment type="caution">
    <text evidence="2">The sequence shown here is derived from an EMBL/GenBank/DDBJ whole genome shotgun (WGS) entry which is preliminary data.</text>
</comment>
<dbReference type="InterPro" id="IPR023796">
    <property type="entry name" value="Serpin_dom"/>
</dbReference>